<dbReference type="Proteomes" id="UP000674179">
    <property type="component" value="Chromosome 35"/>
</dbReference>
<evidence type="ECO:0000313" key="1">
    <source>
        <dbReference type="EMBL" id="KAG5467442.1"/>
    </source>
</evidence>
<gene>
    <name evidence="1" type="ORF">CUR178_01085</name>
</gene>
<dbReference type="KEGG" id="lenr:94168371"/>
<keyword evidence="2" id="KW-1185">Reference proteome</keyword>
<dbReference type="EMBL" id="JAFHKP010000035">
    <property type="protein sequence ID" value="KAG5467442.1"/>
    <property type="molecule type" value="Genomic_DNA"/>
</dbReference>
<sequence>MPKTRTQGDDVRRVAVCTVGARVSAHRFCEVFDLRDVTMNALEREPLDLQHLCRRRRHE</sequence>
<accession>A0A836FQW7</accession>
<reference evidence="1 2" key="1">
    <citation type="submission" date="2021-02" db="EMBL/GenBank/DDBJ databases">
        <title>Leishmania (Mundinia) enrietti genome sequencing and assembly.</title>
        <authorList>
            <person name="Almutairi H."/>
            <person name="Gatherer D."/>
        </authorList>
    </citation>
    <scope>NUCLEOTIDE SEQUENCE [LARGE SCALE GENOMIC DNA]</scope>
    <source>
        <strain evidence="1">CUR178</strain>
    </source>
</reference>
<protein>
    <submittedName>
        <fullName evidence="1">Uncharacterized protein</fullName>
    </submittedName>
</protein>
<dbReference type="RefSeq" id="XP_067688964.1">
    <property type="nucleotide sequence ID" value="XM_067832861.1"/>
</dbReference>
<organism evidence="1 2">
    <name type="scientific">Leishmania enriettii</name>
    <dbReference type="NCBI Taxonomy" id="5663"/>
    <lineage>
        <taxon>Eukaryota</taxon>
        <taxon>Discoba</taxon>
        <taxon>Euglenozoa</taxon>
        <taxon>Kinetoplastea</taxon>
        <taxon>Metakinetoplastina</taxon>
        <taxon>Trypanosomatida</taxon>
        <taxon>Trypanosomatidae</taxon>
        <taxon>Leishmaniinae</taxon>
        <taxon>Leishmania</taxon>
    </lineage>
</organism>
<comment type="caution">
    <text evidence="1">The sequence shown here is derived from an EMBL/GenBank/DDBJ whole genome shotgun (WGS) entry which is preliminary data.</text>
</comment>
<dbReference type="AlphaFoldDB" id="A0A836FQW7"/>
<name>A0A836FQW7_LEIEN</name>
<evidence type="ECO:0000313" key="2">
    <source>
        <dbReference type="Proteomes" id="UP000674179"/>
    </source>
</evidence>
<dbReference type="GeneID" id="94168371"/>
<proteinExistence type="predicted"/>